<dbReference type="EMBL" id="JAPEUV010000030">
    <property type="protein sequence ID" value="KAJ4338447.1"/>
    <property type="molecule type" value="Genomic_DNA"/>
</dbReference>
<dbReference type="OrthoDB" id="507128at2759"/>
<dbReference type="InterPro" id="IPR011042">
    <property type="entry name" value="6-blade_b-propeller_TolB-like"/>
</dbReference>
<feature type="chain" id="PRO_5040905020" description="Pyrroloquinoline quinone-dependent pyranose dehydrogenase beta-propeller domain-containing protein" evidence="2">
    <location>
        <begin position="19"/>
        <end position="490"/>
    </location>
</feature>
<keyword evidence="2" id="KW-0732">Signal</keyword>
<organism evidence="4 5">
    <name type="scientific">Didymella glomerata</name>
    <dbReference type="NCBI Taxonomy" id="749621"/>
    <lineage>
        <taxon>Eukaryota</taxon>
        <taxon>Fungi</taxon>
        <taxon>Dikarya</taxon>
        <taxon>Ascomycota</taxon>
        <taxon>Pezizomycotina</taxon>
        <taxon>Dothideomycetes</taxon>
        <taxon>Pleosporomycetidae</taxon>
        <taxon>Pleosporales</taxon>
        <taxon>Pleosporineae</taxon>
        <taxon>Didymellaceae</taxon>
        <taxon>Didymella</taxon>
    </lineage>
</organism>
<dbReference type="InterPro" id="IPR054539">
    <property type="entry name" value="Beta-prop_PDH"/>
</dbReference>
<dbReference type="SUPFAM" id="SSF50952">
    <property type="entry name" value="Soluble quinoprotein glucose dehydrogenase"/>
    <property type="match status" value="1"/>
</dbReference>
<feature type="region of interest" description="Disordered" evidence="1">
    <location>
        <begin position="436"/>
        <end position="470"/>
    </location>
</feature>
<comment type="caution">
    <text evidence="4">The sequence shown here is derived from an EMBL/GenBank/DDBJ whole genome shotgun (WGS) entry which is preliminary data.</text>
</comment>
<keyword evidence="5" id="KW-1185">Reference proteome</keyword>
<evidence type="ECO:0000256" key="1">
    <source>
        <dbReference type="SAM" id="MobiDB-lite"/>
    </source>
</evidence>
<name>A0A9W9C197_9PLEO</name>
<evidence type="ECO:0000256" key="2">
    <source>
        <dbReference type="SAM" id="SignalP"/>
    </source>
</evidence>
<dbReference type="Pfam" id="PF22807">
    <property type="entry name" value="TrAA12"/>
    <property type="match status" value="1"/>
</dbReference>
<evidence type="ECO:0000313" key="5">
    <source>
        <dbReference type="Proteomes" id="UP001140562"/>
    </source>
</evidence>
<dbReference type="InterPro" id="IPR051262">
    <property type="entry name" value="SMP-30/CGR1_Lactonase"/>
</dbReference>
<feature type="compositionally biased region" description="Low complexity" evidence="1">
    <location>
        <begin position="454"/>
        <end position="467"/>
    </location>
</feature>
<dbReference type="Gene3D" id="2.120.10.30">
    <property type="entry name" value="TolB, C-terminal domain"/>
    <property type="match status" value="1"/>
</dbReference>
<dbReference type="PANTHER" id="PTHR47572">
    <property type="entry name" value="LIPOPROTEIN-RELATED"/>
    <property type="match status" value="1"/>
</dbReference>
<accession>A0A9W9C197</accession>
<evidence type="ECO:0000259" key="3">
    <source>
        <dbReference type="Pfam" id="PF22807"/>
    </source>
</evidence>
<feature type="signal peptide" evidence="2">
    <location>
        <begin position="1"/>
        <end position="18"/>
    </location>
</feature>
<reference evidence="4" key="1">
    <citation type="submission" date="2022-10" db="EMBL/GenBank/DDBJ databases">
        <title>Tapping the CABI collections for fungal endophytes: first genome assemblies for Collariella, Neodidymelliopsis, Ascochyta clinopodiicola, Didymella pomorum, Didymosphaeria variabile, Neocosmospora piperis and Neocucurbitaria cava.</title>
        <authorList>
            <person name="Hill R."/>
        </authorList>
    </citation>
    <scope>NUCLEOTIDE SEQUENCE</scope>
    <source>
        <strain evidence="4">IMI 360193</strain>
    </source>
</reference>
<feature type="compositionally biased region" description="Low complexity" evidence="1">
    <location>
        <begin position="436"/>
        <end position="446"/>
    </location>
</feature>
<gene>
    <name evidence="4" type="ORF">N0V87_003990</name>
</gene>
<feature type="domain" description="Pyrroloquinoline quinone-dependent pyranose dehydrogenase beta-propeller" evidence="3">
    <location>
        <begin position="37"/>
        <end position="429"/>
    </location>
</feature>
<sequence length="490" mass="51384">MALRRLTTLLSIAFTASAQSTAPSACSSTIAPQNAAPSVAPGFRVEIVANNLTRPRSIHFDSEGALLVVEQSQGVRRIRLSGDGSCVRQNGDVQNVTDNTSLNHGLALSEDGRTLYASSASAVYAWDYDASQGQTTSDSRQIVGDFGSTDGHVTRTLLLSQTVPGMLLVSRGSGPNVDPRALDRSTAISTIKAFNVTNATSEGYSYINNGLLLGWGLRNSVGVGEEPVSGGIYSVENSVDNFQRGTELINENNPGEELNFHGYLNGTQYGQQGGNYGYPTCYAAWNVSEIPDNQGISVGSQFAIGSQNDTVNDENCRDGHAAPRLTFQAHMAPLDVKFNINGTGAWVSFHGSWNREDPVGYKVSFIQFDGTGSPTAAANSTSAAIDIVSNKDLSKCPDNCFRPAGLAWDSQGRLYMSSDSTGEIFVITREDGGGVNSVSEVTSNSTSGGGGSATGTSTAPSPTGSGNAAVQSWQESNVWAVGVAAVAMLL</sequence>
<dbReference type="PANTHER" id="PTHR47572:SF4">
    <property type="entry name" value="LACTONASE DRP35"/>
    <property type="match status" value="1"/>
</dbReference>
<proteinExistence type="predicted"/>
<dbReference type="InterPro" id="IPR011041">
    <property type="entry name" value="Quinoprot_gluc/sorb_DH_b-prop"/>
</dbReference>
<dbReference type="Proteomes" id="UP001140562">
    <property type="component" value="Unassembled WGS sequence"/>
</dbReference>
<dbReference type="AlphaFoldDB" id="A0A9W9C197"/>
<protein>
    <recommendedName>
        <fullName evidence="3">Pyrroloquinoline quinone-dependent pyranose dehydrogenase beta-propeller domain-containing protein</fullName>
    </recommendedName>
</protein>
<evidence type="ECO:0000313" key="4">
    <source>
        <dbReference type="EMBL" id="KAJ4338447.1"/>
    </source>
</evidence>